<feature type="non-terminal residue" evidence="1">
    <location>
        <position position="1"/>
    </location>
</feature>
<organism evidence="1 2">
    <name type="scientific">Mycobacterium tuberculosis</name>
    <dbReference type="NCBI Taxonomy" id="1773"/>
    <lineage>
        <taxon>Bacteria</taxon>
        <taxon>Bacillati</taxon>
        <taxon>Actinomycetota</taxon>
        <taxon>Actinomycetes</taxon>
        <taxon>Mycobacteriales</taxon>
        <taxon>Mycobacteriaceae</taxon>
        <taxon>Mycobacterium</taxon>
        <taxon>Mycobacterium tuberculosis complex</taxon>
    </lineage>
</organism>
<proteinExistence type="predicted"/>
<dbReference type="RefSeq" id="WP_209925667.1">
    <property type="nucleotide sequence ID" value="NZ_JAGIZI010000651.1"/>
</dbReference>
<accession>A0ABD4QA28</accession>
<dbReference type="AlphaFoldDB" id="A0ABD4QA28"/>
<protein>
    <submittedName>
        <fullName evidence="1">Uncharacterized protein</fullName>
    </submittedName>
</protein>
<sequence length="79" mass="7900">AEDSSEAPSQDAPVEVLNTRAELDKVGTDMVAVGQTAAGGNVVVVTADSASADAEITQIAANEGFPDASVVKVDRVLSA</sequence>
<dbReference type="EMBL" id="JAGIZI010000651">
    <property type="protein sequence ID" value="MBP0685856.1"/>
    <property type="molecule type" value="Genomic_DNA"/>
</dbReference>
<feature type="non-terminal residue" evidence="1">
    <location>
        <position position="79"/>
    </location>
</feature>
<evidence type="ECO:0000313" key="1">
    <source>
        <dbReference type="EMBL" id="MBP0685856.1"/>
    </source>
</evidence>
<gene>
    <name evidence="1" type="ORF">J8J21_22685</name>
</gene>
<dbReference type="Proteomes" id="UP000671119">
    <property type="component" value="Unassembled WGS sequence"/>
</dbReference>
<comment type="caution">
    <text evidence="1">The sequence shown here is derived from an EMBL/GenBank/DDBJ whole genome shotgun (WGS) entry which is preliminary data.</text>
</comment>
<evidence type="ECO:0000313" key="2">
    <source>
        <dbReference type="Proteomes" id="UP000671119"/>
    </source>
</evidence>
<reference evidence="1 2" key="1">
    <citation type="submission" date="2021-03" db="EMBL/GenBank/DDBJ databases">
        <title>Whole Genome Sequencing of Mycobacterium tuberculosis clinical isolates from Arunachal Pradesh, India.</title>
        <authorList>
            <person name="Singh S."/>
            <person name="Mudliar S.R."/>
            <person name="Kulsum U."/>
            <person name="Rufai S.B."/>
            <person name="Singh P.K."/>
            <person name="Umpo M."/>
            <person name="Nyori M."/>
        </authorList>
    </citation>
    <scope>NUCLEOTIDE SEQUENCE [LARGE SCALE GENOMIC DNA]</scope>
    <source>
        <strain evidence="1 2">OMICS/BPL/0142/20/SP</strain>
    </source>
</reference>
<name>A0ABD4QA28_MYCTX</name>